<dbReference type="OrthoDB" id="9761717at2"/>
<dbReference type="InterPro" id="IPR018194">
    <property type="entry name" value="Ni-dep_hyd_lsu_Ni_BS"/>
</dbReference>
<dbReference type="InParanoid" id="D6Z3I9"/>
<feature type="binding site" evidence="6">
    <location>
        <position position="464"/>
    </location>
    <ligand>
        <name>Ni(2+)</name>
        <dbReference type="ChEBI" id="CHEBI:49786"/>
    </ligand>
</feature>
<dbReference type="EMBL" id="CP001940">
    <property type="protein sequence ID" value="ADH86114.1"/>
    <property type="molecule type" value="Genomic_DNA"/>
</dbReference>
<dbReference type="Proteomes" id="UP000001508">
    <property type="component" value="Chromosome"/>
</dbReference>
<feature type="binding site" evidence="6">
    <location>
        <position position="467"/>
    </location>
    <ligand>
        <name>Fe cation</name>
        <dbReference type="ChEBI" id="CHEBI:24875"/>
    </ligand>
</feature>
<keyword evidence="6" id="KW-0408">Iron</keyword>
<evidence type="ECO:0000256" key="4">
    <source>
        <dbReference type="ARBA" id="ARBA00022723"/>
    </source>
</evidence>
<dbReference type="GO" id="GO:0008901">
    <property type="term" value="F:ferredoxin hydrogenase activity"/>
    <property type="evidence" value="ECO:0007669"/>
    <property type="project" value="InterPro"/>
</dbReference>
<evidence type="ECO:0000313" key="8">
    <source>
        <dbReference type="Proteomes" id="UP000001508"/>
    </source>
</evidence>
<dbReference type="SUPFAM" id="SSF56762">
    <property type="entry name" value="HydB/Nqo4-like"/>
    <property type="match status" value="1"/>
</dbReference>
<keyword evidence="5" id="KW-0560">Oxidoreductase</keyword>
<dbReference type="eggNOG" id="COG3259">
    <property type="taxonomic scope" value="Bacteria"/>
</dbReference>
<evidence type="ECO:0000256" key="2">
    <source>
        <dbReference type="ARBA" id="ARBA00009292"/>
    </source>
</evidence>
<feature type="binding site" evidence="6">
    <location>
        <position position="65"/>
    </location>
    <ligand>
        <name>Ni(2+)</name>
        <dbReference type="ChEBI" id="CHEBI:49786"/>
    </ligand>
</feature>
<evidence type="ECO:0000313" key="7">
    <source>
        <dbReference type="EMBL" id="ADH86114.1"/>
    </source>
</evidence>
<feature type="binding site" evidence="6">
    <location>
        <position position="470"/>
    </location>
    <ligand>
        <name>Mg(2+)</name>
        <dbReference type="ChEBI" id="CHEBI:18420"/>
    </ligand>
</feature>
<comment type="similarity">
    <text evidence="2">Belongs to the [NiFe]/[NiFeSe] hydrogenase large subunit family.</text>
</comment>
<dbReference type="HOGENOM" id="CLU_044556_0_0_7"/>
<dbReference type="PROSITE" id="PS00508">
    <property type="entry name" value="NI_HGENASE_L_2"/>
    <property type="match status" value="1"/>
</dbReference>
<proteinExistence type="inferred from homology"/>
<feature type="binding site" evidence="6">
    <location>
        <position position="43"/>
    </location>
    <ligand>
        <name>Mg(2+)</name>
        <dbReference type="ChEBI" id="CHEBI:18420"/>
    </ligand>
</feature>
<dbReference type="PANTHER" id="PTHR43600:SF2">
    <property type="entry name" value="F420-NON-REDUCING HYDROGENASE VHU SUBUNIT A"/>
    <property type="match status" value="1"/>
</dbReference>
<keyword evidence="8" id="KW-1185">Reference proteome</keyword>
<reference evidence="8" key="1">
    <citation type="submission" date="2010-02" db="EMBL/GenBank/DDBJ databases">
        <title>Complete sequence of Desulfurivibrio alkaliphilus AHT2.</title>
        <authorList>
            <consortium name="US DOE Joint Genome Institute"/>
            <person name="Pitluck S."/>
            <person name="Chertkov O."/>
            <person name="Detter J.C."/>
            <person name="Han C."/>
            <person name="Tapia R."/>
            <person name="Larimer F."/>
            <person name="Land M."/>
            <person name="Hauser L."/>
            <person name="Kyrpides N."/>
            <person name="Mikhailova N."/>
            <person name="Sorokin D.Y."/>
            <person name="Muyzer G."/>
            <person name="Woyke T."/>
        </authorList>
    </citation>
    <scope>NUCLEOTIDE SEQUENCE [LARGE SCALE GENOMIC DNA]</scope>
    <source>
        <strain evidence="8">DSM 19089 / UNIQEM U267 / AHT2</strain>
    </source>
</reference>
<comment type="cofactor">
    <cofactor evidence="6">
        <name>Fe cation</name>
        <dbReference type="ChEBI" id="CHEBI:24875"/>
    </cofactor>
</comment>
<evidence type="ECO:0000256" key="6">
    <source>
        <dbReference type="PIRSR" id="PIRSR601501-1"/>
    </source>
</evidence>
<evidence type="ECO:0000256" key="3">
    <source>
        <dbReference type="ARBA" id="ARBA00022596"/>
    </source>
</evidence>
<keyword evidence="3 6" id="KW-0533">Nickel</keyword>
<protein>
    <submittedName>
        <fullName evidence="7">Nickel-dependent hydrogenase large subunit</fullName>
    </submittedName>
</protein>
<dbReference type="InterPro" id="IPR029014">
    <property type="entry name" value="NiFe-Hase_large"/>
</dbReference>
<feature type="binding site" evidence="6">
    <location>
        <position position="65"/>
    </location>
    <ligand>
        <name>Fe cation</name>
        <dbReference type="ChEBI" id="CHEBI:24875"/>
    </ligand>
</feature>
<dbReference type="AlphaFoldDB" id="D6Z3I9"/>
<gene>
    <name evidence="7" type="ordered locus">DaAHT2_1419</name>
</gene>
<dbReference type="STRING" id="589865.DaAHT2_1419"/>
<keyword evidence="6" id="KW-0460">Magnesium</keyword>
<dbReference type="Pfam" id="PF00374">
    <property type="entry name" value="NiFeSe_Hases"/>
    <property type="match status" value="2"/>
</dbReference>
<comment type="cofactor">
    <cofactor evidence="1 6">
        <name>Ni(2+)</name>
        <dbReference type="ChEBI" id="CHEBI:49786"/>
    </cofactor>
</comment>
<accession>D6Z3I9</accession>
<sequence length="496" mass="54258">MPKTITIDPVTRIEGHARITITLDDRGLVEDCRLHVTQLRGFEAFCVGRPLAEMPSLTARTCGICPVSHLLASAKACDELLAVRIPPAAVRLRQLLNYGQLVQSHALSFFHLASPDLLLGMDAAPEQRNIFGLAAARPEVAKEGIALRRFGQQLIERLAGKRIHPDWVVPGGVSRPLSRENGAAIAAELPGMLQAAQNNLVLLQGVLENFTAEIAHFANFPSGWLALAGEAGQLEYYDGPLRLLDQQGEELFSEADPLRYQQQLAEQSEADSYLKSPYHRPQGPEAGLYRVGPLARLNAARRCGTPLADEALAAFRELSPQGPVTSSFHYHYARLIEIIHGLEKIQQLLADDTIYDPRVRATAGANAPEGVGICEAPRGTLIHHYRIDEQGRISAVNMMIATGHNSLAIQRGLKQAARAFINGNGENDGESGKRAESREIAENKEIREGLLNRIEAVLRCYDPCLSCSTHALGQMPLAVELRTRRGALIHQLNRGN</sequence>
<dbReference type="GO" id="GO:0016151">
    <property type="term" value="F:nickel cation binding"/>
    <property type="evidence" value="ECO:0007669"/>
    <property type="project" value="InterPro"/>
</dbReference>
<feature type="binding site" evidence="6">
    <location>
        <position position="398"/>
    </location>
    <ligand>
        <name>Mg(2+)</name>
        <dbReference type="ChEBI" id="CHEBI:18420"/>
    </ligand>
</feature>
<feature type="binding site" evidence="6">
    <location>
        <position position="62"/>
    </location>
    <ligand>
        <name>Mg(2+)</name>
        <dbReference type="ChEBI" id="CHEBI:18420"/>
    </ligand>
</feature>
<dbReference type="Gene3D" id="1.10.645.10">
    <property type="entry name" value="Cytochrome-c3 Hydrogenase, chain B"/>
    <property type="match status" value="1"/>
</dbReference>
<dbReference type="RefSeq" id="WP_013163642.1">
    <property type="nucleotide sequence ID" value="NC_014216.1"/>
</dbReference>
<organism evidence="7 8">
    <name type="scientific">Desulfurivibrio alkaliphilus (strain DSM 19089 / UNIQEM U267 / AHT2)</name>
    <dbReference type="NCBI Taxonomy" id="589865"/>
    <lineage>
        <taxon>Bacteria</taxon>
        <taxon>Pseudomonadati</taxon>
        <taxon>Thermodesulfobacteriota</taxon>
        <taxon>Desulfobulbia</taxon>
        <taxon>Desulfobulbales</taxon>
        <taxon>Desulfobulbaceae</taxon>
        <taxon>Desulfurivibrio</taxon>
    </lineage>
</organism>
<dbReference type="KEGG" id="dak:DaAHT2_1419"/>
<keyword evidence="4 6" id="KW-0479">Metal-binding</keyword>
<evidence type="ECO:0000256" key="1">
    <source>
        <dbReference type="ARBA" id="ARBA00001967"/>
    </source>
</evidence>
<name>D6Z3I9_DESAT</name>
<dbReference type="PANTHER" id="PTHR43600">
    <property type="entry name" value="COENZYME F420 HYDROGENASE, SUBUNIT ALPHA"/>
    <property type="match status" value="1"/>
</dbReference>
<dbReference type="InterPro" id="IPR001501">
    <property type="entry name" value="Ni-dep_hyd_lsu"/>
</dbReference>
<evidence type="ECO:0000256" key="5">
    <source>
        <dbReference type="ARBA" id="ARBA00023002"/>
    </source>
</evidence>